<comment type="caution">
    <text evidence="16">The sequence shown here is derived from an EMBL/GenBank/DDBJ whole genome shotgun (WGS) entry which is preliminary data.</text>
</comment>
<reference evidence="16 17" key="1">
    <citation type="journal article" date="2016" name="Genome Biol. Evol.">
        <title>Gene Family Evolution Reflects Adaptation to Soil Environmental Stressors in the Genome of the Collembolan Orchesella cincta.</title>
        <authorList>
            <person name="Faddeeva-Vakhrusheva A."/>
            <person name="Derks M.F."/>
            <person name="Anvar S.Y."/>
            <person name="Agamennone V."/>
            <person name="Suring W."/>
            <person name="Smit S."/>
            <person name="van Straalen N.M."/>
            <person name="Roelofs D."/>
        </authorList>
    </citation>
    <scope>NUCLEOTIDE SEQUENCE [LARGE SCALE GENOMIC DNA]</scope>
    <source>
        <tissue evidence="16">Mixed pool</tissue>
    </source>
</reference>
<dbReference type="Pfam" id="PF00941">
    <property type="entry name" value="FAD_binding_5"/>
    <property type="match status" value="1"/>
</dbReference>
<feature type="non-terminal residue" evidence="16">
    <location>
        <position position="1090"/>
    </location>
</feature>
<dbReference type="Gene3D" id="3.30.465.10">
    <property type="match status" value="1"/>
</dbReference>
<dbReference type="GO" id="GO:0005506">
    <property type="term" value="F:iron ion binding"/>
    <property type="evidence" value="ECO:0007669"/>
    <property type="project" value="InterPro"/>
</dbReference>
<dbReference type="InterPro" id="IPR006058">
    <property type="entry name" value="2Fe2S_fd_BS"/>
</dbReference>
<keyword evidence="7 12" id="KW-0274">FAD</keyword>
<keyword evidence="13" id="KW-0408">Iron</keyword>
<dbReference type="InterPro" id="IPR012675">
    <property type="entry name" value="Beta-grasp_dom_sf"/>
</dbReference>
<feature type="binding site" evidence="13">
    <location>
        <position position="69"/>
    </location>
    <ligand>
        <name>[2Fe-2S] cluster</name>
        <dbReference type="ChEBI" id="CHEBI:190135"/>
        <label>1</label>
    </ligand>
</feature>
<dbReference type="SUPFAM" id="SSF56003">
    <property type="entry name" value="Molybdenum cofactor-binding domain"/>
    <property type="match status" value="1"/>
</dbReference>
<dbReference type="PROSITE" id="PS00197">
    <property type="entry name" value="2FE2S_FER_1"/>
    <property type="match status" value="1"/>
</dbReference>
<dbReference type="SUPFAM" id="SSF54665">
    <property type="entry name" value="CO dehydrogenase molybdoprotein N-domain-like"/>
    <property type="match status" value="1"/>
</dbReference>
<accession>A0A1D2M6A6</accession>
<evidence type="ECO:0000313" key="17">
    <source>
        <dbReference type="Proteomes" id="UP000094527"/>
    </source>
</evidence>
<dbReference type="InterPro" id="IPR016169">
    <property type="entry name" value="FAD-bd_PCMH_sub2"/>
</dbReference>
<dbReference type="OMA" id="FNEFNIW"/>
<evidence type="ECO:0000256" key="3">
    <source>
        <dbReference type="ARBA" id="ARBA00006849"/>
    </source>
</evidence>
<dbReference type="SUPFAM" id="SSF55447">
    <property type="entry name" value="CO dehydrogenase flavoprotein C-terminal domain-like"/>
    <property type="match status" value="1"/>
</dbReference>
<dbReference type="Pfam" id="PF03450">
    <property type="entry name" value="CO_deh_flav_C"/>
    <property type="match status" value="1"/>
</dbReference>
<dbReference type="EMBL" id="LJIJ01003466">
    <property type="protein sequence ID" value="ODM88520.1"/>
    <property type="molecule type" value="Genomic_DNA"/>
</dbReference>
<organism evidence="16 17">
    <name type="scientific">Orchesella cincta</name>
    <name type="common">Springtail</name>
    <name type="synonym">Podura cincta</name>
    <dbReference type="NCBI Taxonomy" id="48709"/>
    <lineage>
        <taxon>Eukaryota</taxon>
        <taxon>Metazoa</taxon>
        <taxon>Ecdysozoa</taxon>
        <taxon>Arthropoda</taxon>
        <taxon>Hexapoda</taxon>
        <taxon>Collembola</taxon>
        <taxon>Entomobryomorpha</taxon>
        <taxon>Entomobryoidea</taxon>
        <taxon>Orchesellidae</taxon>
        <taxon>Orchesellinae</taxon>
        <taxon>Orchesella</taxon>
    </lineage>
</organism>
<evidence type="ECO:0000256" key="7">
    <source>
        <dbReference type="ARBA" id="ARBA00022827"/>
    </source>
</evidence>
<comment type="cofactor">
    <cofactor evidence="13">
        <name>[2Fe-2S] cluster</name>
        <dbReference type="ChEBI" id="CHEBI:190135"/>
    </cofactor>
    <text evidence="13">Binds 2 [2Fe-2S] clusters.</text>
</comment>
<dbReference type="InterPro" id="IPR046867">
    <property type="entry name" value="AldOxase/xan_DH_MoCoBD2"/>
</dbReference>
<dbReference type="InterPro" id="IPR036856">
    <property type="entry name" value="Ald_Oxase/Xan_DH_a/b_sf"/>
</dbReference>
<dbReference type="InterPro" id="IPR036318">
    <property type="entry name" value="FAD-bd_PCMH-like_sf"/>
</dbReference>
<dbReference type="CDD" id="cd00207">
    <property type="entry name" value="fer2"/>
    <property type="match status" value="1"/>
</dbReference>
<dbReference type="FunFam" id="3.30.365.10:FF:000001">
    <property type="entry name" value="Xanthine dehydrogenase oxidase"/>
    <property type="match status" value="1"/>
</dbReference>
<sequence length="1090" mass="120924">MGAEQSQLQKVEDSVFIKDRIIFFINGKEYIVKTDRCDPEIGPQYLLVDYLRDKIGLTGTKYMCREGGCGSCMVNSNKYMTGQQNVGSANSCLLPLFACDGLEITTVEALGNRKEGYNPIQKRLVKFGGTQDTILCPIKAVNIGSKDNSMEMLNIPRNLHLKGSKGEQWFKVTTLAALFEILERFTSSRLAYRLVAGVYKNDGPYQGFIEINEVPELQLTTLEENSLILGGGVTITNAITFFNRASKMEGFVYAKEFYDHLRRVAALSVRNRATIAGSLMLKHQHREFKSDLFVLFESVRAKLRIAASTYIKYYTLLEFLELDMNGKVILSVHFPTYKGTYFFRSFKVGKRYQNAISYVNAAFLFNIDPKTFTVLERPSICYGGINPDFVHANDTEEFLKGQQLNATTLKDALLRLQQEAVPNLMAGDASPEYRLGLAQSYLYKFVLGVLGNEVEPRIKSGADEIPRGNNKGTQVFDSDRKQWPLNQPVTKIESFPQTSGMTPGVVAFITAKDIPGNNNHAAFLTQPDEIFIESRVRYAGQPVGLLVATDKYTAFEARSKVIVTYDNVQKPILDIRESIHTNAEFNAKMKEETSLAFPCRGINAQRAKNLLMNISSPQQIDHEVNGDVITIKGEFFTPPQYHFHMETQICICVPNEDGMDVYSGTQHMDAVQAAVAGCLNVPNNSITVHVRRLGGAFGAKITKANHVAAACAVAAHVTQKPVRVVLDLETNMQAFGKRLPYLFKYKVKVNPIGKIRQLEASVYCDPGSVSNEPTSLFGTICFQSTYRANNWNIKPEVAVTNTAPNTYCRAPGSSQGVAGIETVMEHIAFILKKDPLEVRQVNFMEKGDAFIGVPGATLPLDNLLPGMTADLKVSGDYETRKKFVEVFNQTNRWKKRGLSIVPQRYPNFYPDLRFPTFIAVYHVERSSLFCLSCPSRVGAGGGVKIFRERGKVGGGGEGVGCGGGREGGGAGGQRVAAGGEGFCPLIDIGQIEGAVVMGFGWWLTEELIYDKNTGELLTDNTWQYKPMMPADIPEDFRVTLLRNAPNPFGVLSSKTCAEAPLDMTCSVIFSLRNAIDSARREVGNYDWYQM</sequence>
<keyword evidence="13" id="KW-0479">Metal-binding</keyword>
<comment type="cofactor">
    <cofactor evidence="13">
        <name>Mo-molybdopterin</name>
        <dbReference type="ChEBI" id="CHEBI:71302"/>
    </cofactor>
    <text evidence="13">Binds 1 Mo-molybdopterin (Mo-MPT) cofactor per subunit.</text>
</comment>
<evidence type="ECO:0000256" key="12">
    <source>
        <dbReference type="PIRSR" id="PIRSR000127-2"/>
    </source>
</evidence>
<evidence type="ECO:0000259" key="14">
    <source>
        <dbReference type="PROSITE" id="PS51085"/>
    </source>
</evidence>
<dbReference type="AlphaFoldDB" id="A0A1D2M6A6"/>
<feature type="binding site" evidence="13">
    <location>
        <position position="92"/>
    </location>
    <ligand>
        <name>[2Fe-2S] cluster</name>
        <dbReference type="ChEBI" id="CHEBI:190135"/>
        <label>1</label>
    </ligand>
</feature>
<keyword evidence="5" id="KW-0285">Flavoprotein</keyword>
<feature type="domain" description="2Fe-2S ferredoxin-type" evidence="14">
    <location>
        <begin position="19"/>
        <end position="110"/>
    </location>
</feature>
<evidence type="ECO:0000256" key="6">
    <source>
        <dbReference type="ARBA" id="ARBA00022714"/>
    </source>
</evidence>
<keyword evidence="4 13" id="KW-0500">Molybdenum</keyword>
<dbReference type="InterPro" id="IPR008274">
    <property type="entry name" value="AldOxase/xan_DH_MoCoBD1"/>
</dbReference>
<feature type="binding site" evidence="13">
    <location>
        <position position="809"/>
    </location>
    <ligand>
        <name>Mo-molybdopterin</name>
        <dbReference type="ChEBI" id="CHEBI:71302"/>
    </ligand>
    <ligandPart>
        <name>Mo</name>
        <dbReference type="ChEBI" id="CHEBI:28685"/>
    </ligandPart>
</feature>
<dbReference type="PANTHER" id="PTHR11908">
    <property type="entry name" value="XANTHINE DEHYDROGENASE"/>
    <property type="match status" value="1"/>
</dbReference>
<dbReference type="InterPro" id="IPR016166">
    <property type="entry name" value="FAD-bd_PCMH"/>
</dbReference>
<dbReference type="InterPro" id="IPR001041">
    <property type="entry name" value="2Fe-2S_ferredoxin-type"/>
</dbReference>
<evidence type="ECO:0000256" key="11">
    <source>
        <dbReference type="ARBA" id="ARBA00034078"/>
    </source>
</evidence>
<keyword evidence="10" id="KW-0576">Peroxisome</keyword>
<feature type="domain" description="FAD-binding PCMH-type" evidence="15">
    <location>
        <begin position="162"/>
        <end position="339"/>
    </location>
</feature>
<comment type="cofactor">
    <cofactor evidence="1 12">
        <name>FAD</name>
        <dbReference type="ChEBI" id="CHEBI:57692"/>
    </cofactor>
</comment>
<dbReference type="InterPro" id="IPR016208">
    <property type="entry name" value="Ald_Oxase/xanthine_DH-like"/>
</dbReference>
<dbReference type="GO" id="GO:0071949">
    <property type="term" value="F:FAD binding"/>
    <property type="evidence" value="ECO:0007669"/>
    <property type="project" value="InterPro"/>
</dbReference>
<evidence type="ECO:0000256" key="8">
    <source>
        <dbReference type="ARBA" id="ARBA00023002"/>
    </source>
</evidence>
<feature type="binding site" evidence="13">
    <location>
        <position position="666"/>
    </location>
    <ligand>
        <name>Mo-molybdopterin</name>
        <dbReference type="ChEBI" id="CHEBI:71302"/>
    </ligand>
    <ligandPart>
        <name>Mo</name>
        <dbReference type="ChEBI" id="CHEBI:28685"/>
    </ligandPart>
</feature>
<keyword evidence="6 13" id="KW-0001">2Fe-2S</keyword>
<dbReference type="SUPFAM" id="SSF54292">
    <property type="entry name" value="2Fe-2S ferredoxin-like"/>
    <property type="match status" value="1"/>
</dbReference>
<evidence type="ECO:0000256" key="9">
    <source>
        <dbReference type="ARBA" id="ARBA00023014"/>
    </source>
</evidence>
<dbReference type="PANTHER" id="PTHR11908:SF132">
    <property type="entry name" value="ALDEHYDE OXIDASE 1-RELATED"/>
    <property type="match status" value="1"/>
</dbReference>
<protein>
    <submittedName>
        <fullName evidence="16">Putative aldehyde oxidase-like protein</fullName>
    </submittedName>
</protein>
<dbReference type="Gene3D" id="3.30.390.50">
    <property type="entry name" value="CO dehydrogenase flavoprotein, C-terminal domain"/>
    <property type="match status" value="1"/>
</dbReference>
<dbReference type="OrthoDB" id="8300278at2759"/>
<dbReference type="SUPFAM" id="SSF56176">
    <property type="entry name" value="FAD-binding/transporter-associated domain-like"/>
    <property type="match status" value="1"/>
</dbReference>
<dbReference type="InterPro" id="IPR036683">
    <property type="entry name" value="CO_DH_flav_C_dom_sf"/>
</dbReference>
<gene>
    <name evidence="16" type="ORF">Ocin01_18161</name>
</gene>
<keyword evidence="17" id="KW-1185">Reference proteome</keyword>
<dbReference type="Proteomes" id="UP000094527">
    <property type="component" value="Unassembled WGS sequence"/>
</dbReference>
<comment type="cofactor">
    <cofactor evidence="11">
        <name>[2Fe-2S] cluster</name>
        <dbReference type="ChEBI" id="CHEBI:190135"/>
    </cofactor>
</comment>
<feature type="binding site" evidence="13">
    <location>
        <position position="64"/>
    </location>
    <ligand>
        <name>[2Fe-2S] cluster</name>
        <dbReference type="ChEBI" id="CHEBI:190135"/>
        <label>1</label>
    </ligand>
</feature>
<evidence type="ECO:0000256" key="4">
    <source>
        <dbReference type="ARBA" id="ARBA00022505"/>
    </source>
</evidence>
<evidence type="ECO:0000256" key="2">
    <source>
        <dbReference type="ARBA" id="ARBA00004275"/>
    </source>
</evidence>
<dbReference type="InterPro" id="IPR002346">
    <property type="entry name" value="Mopterin_DH_FAD-bd"/>
</dbReference>
<feature type="binding site" evidence="13">
    <location>
        <position position="136"/>
    </location>
    <ligand>
        <name>[2Fe-2S] cluster</name>
        <dbReference type="ChEBI" id="CHEBI:190135"/>
        <label>2</label>
    </ligand>
</feature>
<dbReference type="GO" id="GO:0005777">
    <property type="term" value="C:peroxisome"/>
    <property type="evidence" value="ECO:0007669"/>
    <property type="project" value="UniProtKB-SubCell"/>
</dbReference>
<comment type="subcellular location">
    <subcellularLocation>
        <location evidence="2">Peroxisome</location>
    </subcellularLocation>
</comment>
<dbReference type="Pfam" id="PF02738">
    <property type="entry name" value="MoCoBD_1"/>
    <property type="match status" value="1"/>
</dbReference>
<evidence type="ECO:0000256" key="5">
    <source>
        <dbReference type="ARBA" id="ARBA00022630"/>
    </source>
</evidence>
<dbReference type="SMART" id="SM01008">
    <property type="entry name" value="Ald_Xan_dh_C"/>
    <property type="match status" value="1"/>
</dbReference>
<evidence type="ECO:0000256" key="13">
    <source>
        <dbReference type="PIRSR" id="PIRSR000127-3"/>
    </source>
</evidence>
<feature type="binding site" evidence="12">
    <location>
        <position position="347"/>
    </location>
    <ligand>
        <name>FAD</name>
        <dbReference type="ChEBI" id="CHEBI:57692"/>
    </ligand>
</feature>
<dbReference type="Gene3D" id="3.10.20.30">
    <property type="match status" value="1"/>
</dbReference>
<dbReference type="InterPro" id="IPR000674">
    <property type="entry name" value="Ald_Oxase/Xan_DH_a/b"/>
</dbReference>
<dbReference type="PROSITE" id="PS51387">
    <property type="entry name" value="FAD_PCMH"/>
    <property type="match status" value="1"/>
</dbReference>
<keyword evidence="8" id="KW-0560">Oxidoreductase</keyword>
<feature type="binding site" evidence="13">
    <location>
        <position position="697"/>
    </location>
    <ligand>
        <name>Mo-molybdopterin</name>
        <dbReference type="ChEBI" id="CHEBI:71302"/>
    </ligand>
    <ligandPart>
        <name>Mo</name>
        <dbReference type="ChEBI" id="CHEBI:28685"/>
    </ligandPart>
</feature>
<proteinExistence type="inferred from homology"/>
<dbReference type="STRING" id="48709.A0A1D2M6A6"/>
<evidence type="ECO:0000259" key="15">
    <source>
        <dbReference type="PROSITE" id="PS51387"/>
    </source>
</evidence>
<dbReference type="GO" id="GO:0016491">
    <property type="term" value="F:oxidoreductase activity"/>
    <property type="evidence" value="ECO:0007669"/>
    <property type="project" value="UniProtKB-KW"/>
</dbReference>
<name>A0A1D2M6A6_ORCCI</name>
<keyword evidence="9 13" id="KW-0411">Iron-sulfur</keyword>
<dbReference type="Gene3D" id="3.90.1170.50">
    <property type="entry name" value="Aldehyde oxidase/xanthine dehydrogenase, a/b hammerhead"/>
    <property type="match status" value="1"/>
</dbReference>
<dbReference type="InterPro" id="IPR036010">
    <property type="entry name" value="2Fe-2S_ferredoxin-like_sf"/>
</dbReference>
<dbReference type="Pfam" id="PF01315">
    <property type="entry name" value="Ald_Xan_dh_C"/>
    <property type="match status" value="1"/>
</dbReference>
<dbReference type="PROSITE" id="PS51085">
    <property type="entry name" value="2FE2S_FER_2"/>
    <property type="match status" value="1"/>
</dbReference>
<dbReference type="SMART" id="SM01092">
    <property type="entry name" value="CO_deh_flav_C"/>
    <property type="match status" value="1"/>
</dbReference>
<dbReference type="Pfam" id="PF20256">
    <property type="entry name" value="MoCoBD_2"/>
    <property type="match status" value="1"/>
</dbReference>
<dbReference type="PIRSF" id="PIRSF000127">
    <property type="entry name" value="Xanthine_DH"/>
    <property type="match status" value="1"/>
</dbReference>
<comment type="similarity">
    <text evidence="3">Belongs to the xanthine dehydrogenase family.</text>
</comment>
<dbReference type="Pfam" id="PF00111">
    <property type="entry name" value="Fer2"/>
    <property type="match status" value="1"/>
</dbReference>
<evidence type="ECO:0000256" key="10">
    <source>
        <dbReference type="ARBA" id="ARBA00023140"/>
    </source>
</evidence>
<evidence type="ECO:0000313" key="16">
    <source>
        <dbReference type="EMBL" id="ODM88520.1"/>
    </source>
</evidence>
<dbReference type="InterPro" id="IPR037165">
    <property type="entry name" value="AldOxase/xan_DH_Mopterin-bd_sf"/>
</dbReference>
<dbReference type="GO" id="GO:0051537">
    <property type="term" value="F:2 iron, 2 sulfur cluster binding"/>
    <property type="evidence" value="ECO:0007669"/>
    <property type="project" value="UniProtKB-KW"/>
</dbReference>
<dbReference type="Gene3D" id="3.30.365.10">
    <property type="entry name" value="Aldehyde oxidase/xanthine dehydrogenase, molybdopterin binding domain"/>
    <property type="match status" value="4"/>
</dbReference>
<dbReference type="InterPro" id="IPR005107">
    <property type="entry name" value="CO_DH_flav_C"/>
</dbReference>
<feature type="binding site" evidence="13">
    <location>
        <position position="72"/>
    </location>
    <ligand>
        <name>[2Fe-2S] cluster</name>
        <dbReference type="ChEBI" id="CHEBI:190135"/>
        <label>1</label>
    </ligand>
</feature>
<evidence type="ECO:0000256" key="1">
    <source>
        <dbReference type="ARBA" id="ARBA00001974"/>
    </source>
</evidence>